<dbReference type="EMBL" id="JBBPBM010000062">
    <property type="protein sequence ID" value="KAK8515899.1"/>
    <property type="molecule type" value="Genomic_DNA"/>
</dbReference>
<evidence type="ECO:0000256" key="1">
    <source>
        <dbReference type="SAM" id="MobiDB-lite"/>
    </source>
</evidence>
<gene>
    <name evidence="2" type="ORF">V6N12_016205</name>
</gene>
<comment type="caution">
    <text evidence="2">The sequence shown here is derived from an EMBL/GenBank/DDBJ whole genome shotgun (WGS) entry which is preliminary data.</text>
</comment>
<organism evidence="2 3">
    <name type="scientific">Hibiscus sabdariffa</name>
    <name type="common">roselle</name>
    <dbReference type="NCBI Taxonomy" id="183260"/>
    <lineage>
        <taxon>Eukaryota</taxon>
        <taxon>Viridiplantae</taxon>
        <taxon>Streptophyta</taxon>
        <taxon>Embryophyta</taxon>
        <taxon>Tracheophyta</taxon>
        <taxon>Spermatophyta</taxon>
        <taxon>Magnoliopsida</taxon>
        <taxon>eudicotyledons</taxon>
        <taxon>Gunneridae</taxon>
        <taxon>Pentapetalae</taxon>
        <taxon>rosids</taxon>
        <taxon>malvids</taxon>
        <taxon>Malvales</taxon>
        <taxon>Malvaceae</taxon>
        <taxon>Malvoideae</taxon>
        <taxon>Hibiscus</taxon>
    </lineage>
</organism>
<reference evidence="2 3" key="1">
    <citation type="journal article" date="2024" name="G3 (Bethesda)">
        <title>Genome assembly of Hibiscus sabdariffa L. provides insights into metabolisms of medicinal natural products.</title>
        <authorList>
            <person name="Kim T."/>
        </authorList>
    </citation>
    <scope>NUCLEOTIDE SEQUENCE [LARGE SCALE GENOMIC DNA]</scope>
    <source>
        <strain evidence="2">TK-2024</strain>
        <tissue evidence="2">Old leaves</tissue>
    </source>
</reference>
<evidence type="ECO:0000313" key="3">
    <source>
        <dbReference type="Proteomes" id="UP001472677"/>
    </source>
</evidence>
<protein>
    <submittedName>
        <fullName evidence="2">Uncharacterized protein</fullName>
    </submittedName>
</protein>
<proteinExistence type="predicted"/>
<sequence>MRREKGLSVGSAMVKPCRGVNPSVHNGAHDILQRKITGPGQEPLSSNSTLQPKDDKCEMACEAAQNRGQHPVNTNAKHHKAVTNNAPANPRHARHQKSPGRDVFLLKSQGRPPPVMKESPIIKRREQGLVNGPSNSHAEQTHTYAHRTPPKPEAGHSLCETACKGKCTTPANNHAKERGHRSMTVLYLHSDYSLEACHAPRPSHHCSQHKQQINKTYIKRV</sequence>
<dbReference type="Proteomes" id="UP001472677">
    <property type="component" value="Unassembled WGS sequence"/>
</dbReference>
<keyword evidence="3" id="KW-1185">Reference proteome</keyword>
<feature type="region of interest" description="Disordered" evidence="1">
    <location>
        <begin position="1"/>
        <end position="26"/>
    </location>
</feature>
<accession>A0ABR2C908</accession>
<evidence type="ECO:0000313" key="2">
    <source>
        <dbReference type="EMBL" id="KAK8515899.1"/>
    </source>
</evidence>
<name>A0ABR2C908_9ROSI</name>